<comment type="caution">
    <text evidence="1">The sequence shown here is derived from an EMBL/GenBank/DDBJ whole genome shotgun (WGS) entry which is preliminary data.</text>
</comment>
<dbReference type="RefSeq" id="WP_048424140.1">
    <property type="nucleotide sequence ID" value="NZ_JYNU01000023.1"/>
</dbReference>
<protein>
    <submittedName>
        <fullName evidence="1">Uncharacterized protein</fullName>
    </submittedName>
</protein>
<evidence type="ECO:0000313" key="1">
    <source>
        <dbReference type="EMBL" id="KMO74240.1"/>
    </source>
</evidence>
<name>A0A0J6VT79_9MYCO</name>
<dbReference type="EMBL" id="JYNU01000023">
    <property type="protein sequence ID" value="KMO74240.1"/>
    <property type="molecule type" value="Genomic_DNA"/>
</dbReference>
<sequence length="59" mass="6183">MNTAPGSVVARFVGWVRSGYPTTAPRGGHCAALALLGNDEVHPVAAILALQNDTPTQRR</sequence>
<dbReference type="Proteomes" id="UP000036313">
    <property type="component" value="Unassembled WGS sequence"/>
</dbReference>
<organism evidence="1 2">
    <name type="scientific">Mycolicibacterium obuense</name>
    <dbReference type="NCBI Taxonomy" id="1807"/>
    <lineage>
        <taxon>Bacteria</taxon>
        <taxon>Bacillati</taxon>
        <taxon>Actinomycetota</taxon>
        <taxon>Actinomycetes</taxon>
        <taxon>Mycobacteriales</taxon>
        <taxon>Mycobacteriaceae</taxon>
        <taxon>Mycolicibacterium</taxon>
    </lineage>
</organism>
<evidence type="ECO:0000313" key="2">
    <source>
        <dbReference type="Proteomes" id="UP000036313"/>
    </source>
</evidence>
<proteinExistence type="predicted"/>
<dbReference type="AlphaFoldDB" id="A0A0J6VT79"/>
<dbReference type="Gene3D" id="6.10.140.2080">
    <property type="match status" value="1"/>
</dbReference>
<reference evidence="1 2" key="1">
    <citation type="journal article" date="2015" name="Genome Biol. Evol.">
        <title>Characterization of Three Mycobacterium spp. with Potential Use in Bioremediation by Genome Sequencing and Comparative Genomics.</title>
        <authorList>
            <person name="Das S."/>
            <person name="Pettersson B.M."/>
            <person name="Behra P.R."/>
            <person name="Ramesh M."/>
            <person name="Dasgupta S."/>
            <person name="Bhattacharya A."/>
            <person name="Kirsebom L.A."/>
        </authorList>
    </citation>
    <scope>NUCLEOTIDE SEQUENCE [LARGE SCALE GENOMIC DNA]</scope>
    <source>
        <strain evidence="1 2">DSM 44075</strain>
    </source>
</reference>
<dbReference type="PATRIC" id="fig|1807.14.peg.3649"/>
<gene>
    <name evidence="1" type="ORF">MOBUDSM44075_03629</name>
</gene>
<accession>A0A0J6VT79</accession>